<dbReference type="SUPFAM" id="SSF57625">
    <property type="entry name" value="Invertebrate chitin-binding proteins"/>
    <property type="match status" value="1"/>
</dbReference>
<dbReference type="GO" id="GO:0008061">
    <property type="term" value="F:chitin binding"/>
    <property type="evidence" value="ECO:0007669"/>
    <property type="project" value="InterPro"/>
</dbReference>
<feature type="region of interest" description="Disordered" evidence="1">
    <location>
        <begin position="769"/>
        <end position="790"/>
    </location>
</feature>
<dbReference type="VEuPathDB" id="VectorBase:AFUN008181"/>
<sequence>MSPCSLFIHLVCPVFVMISVLTSIEGNSKTMQRNLFHVPSRRAPRSALVQENDGGTVANSFPGVEMNSYQGLVGRPGIDFPVLTHIPKTIFDCKSHGNGYFADLETRCQVFHICDDGKKISFLCPNGTIFRQLDLICDWWFKVDCAATPNHFAESTEMLTQAKRARLQSKHPVPQPINQSDERLTLSIQDKRLLLGSTNAHRTAKIPTRHRLELNRRIDRTISAESIGFVPDSLNRNDETTKGKIDQLNAADEIQDTAQSASFTSIAKKMFNTYYAQEQLIKDQTNVNKLKGVESNLEDSHRDYLSVLSKDGREENSSSSGSSSNRHAMNYMPYTTARKLNLNSKVTQFYTPTVPTFTTSTRTTTVGALTEDAMVTTKATAINGFSNGGTVESHSFSNQFAQPIRREGTTTDEESIMDHAMEIMQTIKNLKIDESTSSGNSVKRTIDDVMGSASTNTFNGQSITFSTIASPVKASFEFLQHPLGDGPNVERYRRMRIVTDRKPNVDVGHRSLLTRTTLNEYDRLFQSRNNQNNGNHIDDVHGHDHLETEFYMDSQMEHDLEGQSSRYPVFGMSNSTQIRELAQIFTHALSAYLQDPVTFRRILTEIRPKAPGTQSTSKLVTSERSAINEFGTSLLETTTYSPIDKAIQHANLQNAENFEVLDFSDLATSTTTANPTENETTVFDTSTIPTTTTDYNTDHNEVTGKPEDVSRKQGKSLSIKFITNSRNQLADEVNSELGTPASYSYSNRFAEHTSSEGKEIKLGDVTTSTSSYNNQVDTNTPTISSVLPTS</sequence>
<feature type="chain" id="PRO_5021263140" evidence="2">
    <location>
        <begin position="27"/>
        <end position="790"/>
    </location>
</feature>
<feature type="compositionally biased region" description="Low complexity" evidence="1">
    <location>
        <begin position="317"/>
        <end position="326"/>
    </location>
</feature>
<evidence type="ECO:0000256" key="2">
    <source>
        <dbReference type="SAM" id="SignalP"/>
    </source>
</evidence>
<dbReference type="Pfam" id="PF01607">
    <property type="entry name" value="CBM_14"/>
    <property type="match status" value="1"/>
</dbReference>
<feature type="region of interest" description="Disordered" evidence="1">
    <location>
        <begin position="307"/>
        <end position="328"/>
    </location>
</feature>
<name>A0A182RPJ8_ANOFN</name>
<feature type="compositionally biased region" description="Basic and acidic residues" evidence="1">
    <location>
        <begin position="307"/>
        <end position="316"/>
    </location>
</feature>
<feature type="signal peptide" evidence="2">
    <location>
        <begin position="1"/>
        <end position="26"/>
    </location>
</feature>
<feature type="domain" description="Chitin-binding type-2" evidence="3">
    <location>
        <begin position="90"/>
        <end position="147"/>
    </location>
</feature>
<dbReference type="Gene3D" id="2.170.140.10">
    <property type="entry name" value="Chitin binding domain"/>
    <property type="match status" value="1"/>
</dbReference>
<reference evidence="4" key="1">
    <citation type="submission" date="2020-05" db="UniProtKB">
        <authorList>
            <consortium name="EnsemblMetazoa"/>
        </authorList>
    </citation>
    <scope>IDENTIFICATION</scope>
    <source>
        <strain evidence="4">FUMOZ</strain>
    </source>
</reference>
<feature type="compositionally biased region" description="Basic and acidic residues" evidence="1">
    <location>
        <begin position="696"/>
        <end position="711"/>
    </location>
</feature>
<dbReference type="PANTHER" id="PTHR22933">
    <property type="entry name" value="FI18007P1-RELATED"/>
    <property type="match status" value="1"/>
</dbReference>
<evidence type="ECO:0000259" key="3">
    <source>
        <dbReference type="PROSITE" id="PS50940"/>
    </source>
</evidence>
<dbReference type="VEuPathDB" id="VectorBase:AFUN2_005376"/>
<feature type="region of interest" description="Disordered" evidence="1">
    <location>
        <begin position="689"/>
        <end position="714"/>
    </location>
</feature>
<evidence type="ECO:0000313" key="4">
    <source>
        <dbReference type="EnsemblMetazoa" id="AFUN008181-PA"/>
    </source>
</evidence>
<protein>
    <submittedName>
        <fullName evidence="4">Chitin-binding type-2 domain-containing protein</fullName>
    </submittedName>
</protein>
<dbReference type="EnsemblMetazoa" id="AFUN008181-RA">
    <property type="protein sequence ID" value="AFUN008181-PA"/>
    <property type="gene ID" value="AFUN008181"/>
</dbReference>
<accession>A0A182RPJ8</accession>
<evidence type="ECO:0000256" key="1">
    <source>
        <dbReference type="SAM" id="MobiDB-lite"/>
    </source>
</evidence>
<proteinExistence type="predicted"/>
<dbReference type="InterPro" id="IPR036508">
    <property type="entry name" value="Chitin-bd_dom_sf"/>
</dbReference>
<dbReference type="GO" id="GO:0005576">
    <property type="term" value="C:extracellular region"/>
    <property type="evidence" value="ECO:0007669"/>
    <property type="project" value="InterPro"/>
</dbReference>
<dbReference type="InterPro" id="IPR002557">
    <property type="entry name" value="Chitin-bd_dom"/>
</dbReference>
<dbReference type="AlphaFoldDB" id="A0A182RPJ8"/>
<dbReference type="STRING" id="62324.A0A182RPJ8"/>
<keyword evidence="2" id="KW-0732">Signal</keyword>
<dbReference type="SMART" id="SM00494">
    <property type="entry name" value="ChtBD2"/>
    <property type="match status" value="1"/>
</dbReference>
<dbReference type="PANTHER" id="PTHR22933:SF42">
    <property type="entry name" value="FI18455P1-RELATED"/>
    <property type="match status" value="1"/>
</dbReference>
<dbReference type="InterPro" id="IPR052976">
    <property type="entry name" value="Scoloptoxin-like"/>
</dbReference>
<organism evidence="4">
    <name type="scientific">Anopheles funestus</name>
    <name type="common">African malaria mosquito</name>
    <dbReference type="NCBI Taxonomy" id="62324"/>
    <lineage>
        <taxon>Eukaryota</taxon>
        <taxon>Metazoa</taxon>
        <taxon>Ecdysozoa</taxon>
        <taxon>Arthropoda</taxon>
        <taxon>Hexapoda</taxon>
        <taxon>Insecta</taxon>
        <taxon>Pterygota</taxon>
        <taxon>Neoptera</taxon>
        <taxon>Endopterygota</taxon>
        <taxon>Diptera</taxon>
        <taxon>Nematocera</taxon>
        <taxon>Culicoidea</taxon>
        <taxon>Culicidae</taxon>
        <taxon>Anophelinae</taxon>
        <taxon>Anopheles</taxon>
    </lineage>
</organism>
<dbReference type="PROSITE" id="PS50940">
    <property type="entry name" value="CHIT_BIND_II"/>
    <property type="match status" value="1"/>
</dbReference>